<dbReference type="EMBL" id="LAZR01027744">
    <property type="protein sequence ID" value="KKL64779.1"/>
    <property type="molecule type" value="Genomic_DNA"/>
</dbReference>
<dbReference type="AlphaFoldDB" id="A0A0F9DSR9"/>
<reference evidence="2" key="1">
    <citation type="journal article" date="2015" name="Nature">
        <title>Complex archaea that bridge the gap between prokaryotes and eukaryotes.</title>
        <authorList>
            <person name="Spang A."/>
            <person name="Saw J.H."/>
            <person name="Jorgensen S.L."/>
            <person name="Zaremba-Niedzwiedzka K."/>
            <person name="Martijn J."/>
            <person name="Lind A.E."/>
            <person name="van Eijk R."/>
            <person name="Schleper C."/>
            <person name="Guy L."/>
            <person name="Ettema T.J."/>
        </authorList>
    </citation>
    <scope>NUCLEOTIDE SEQUENCE</scope>
</reference>
<protein>
    <submittedName>
        <fullName evidence="2">Uncharacterized protein</fullName>
    </submittedName>
</protein>
<feature type="coiled-coil region" evidence="1">
    <location>
        <begin position="22"/>
        <end position="49"/>
    </location>
</feature>
<comment type="caution">
    <text evidence="2">The sequence shown here is derived from an EMBL/GenBank/DDBJ whole genome shotgun (WGS) entry which is preliminary data.</text>
</comment>
<gene>
    <name evidence="2" type="ORF">LCGC14_2161610</name>
</gene>
<sequence>MGPLKELNDLEIEIYGFHFPIAKEEEQKYNELVEKAKNLEKEIVKECLEAIEHLKPLINNCSEIVDTVYLNTGAGILREILKGIIDKLQELDPQNDLFK</sequence>
<keyword evidence="1" id="KW-0175">Coiled coil</keyword>
<organism evidence="2">
    <name type="scientific">marine sediment metagenome</name>
    <dbReference type="NCBI Taxonomy" id="412755"/>
    <lineage>
        <taxon>unclassified sequences</taxon>
        <taxon>metagenomes</taxon>
        <taxon>ecological metagenomes</taxon>
    </lineage>
</organism>
<evidence type="ECO:0000256" key="1">
    <source>
        <dbReference type="SAM" id="Coils"/>
    </source>
</evidence>
<proteinExistence type="predicted"/>
<accession>A0A0F9DSR9</accession>
<name>A0A0F9DSR9_9ZZZZ</name>
<evidence type="ECO:0000313" key="2">
    <source>
        <dbReference type="EMBL" id="KKL64779.1"/>
    </source>
</evidence>